<keyword evidence="8" id="KW-0999">Mitochondrion inner membrane</keyword>
<dbReference type="PROSITE" id="PS51003">
    <property type="entry name" value="CYTB_CTER"/>
    <property type="match status" value="1"/>
</dbReference>
<dbReference type="GeneID" id="32232100"/>
<dbReference type="GO" id="GO:0008121">
    <property type="term" value="F:quinol-cytochrome-c reductase activity"/>
    <property type="evidence" value="ECO:0007669"/>
    <property type="project" value="InterPro"/>
</dbReference>
<keyword evidence="7 15" id="KW-0479">Metal-binding</keyword>
<dbReference type="PANTHER" id="PTHR19271">
    <property type="entry name" value="CYTOCHROME B"/>
    <property type="match status" value="1"/>
</dbReference>
<evidence type="ECO:0000256" key="3">
    <source>
        <dbReference type="ARBA" id="ARBA00022448"/>
    </source>
</evidence>
<feature type="transmembrane region" description="Helical" evidence="16">
    <location>
        <begin position="32"/>
        <end position="55"/>
    </location>
</feature>
<feature type="domain" description="Cytochrome b/b6 C-terminal region profile" evidence="18">
    <location>
        <begin position="214"/>
        <end position="383"/>
    </location>
</feature>
<dbReference type="PANTHER" id="PTHR19271:SF16">
    <property type="entry name" value="CYTOCHROME B"/>
    <property type="match status" value="1"/>
</dbReference>
<name>A0A1V0FW32_9LECA</name>
<dbReference type="PIRSF" id="PIRSF038885">
    <property type="entry name" value="COB"/>
    <property type="match status" value="1"/>
</dbReference>
<keyword evidence="4 15" id="KW-0349">Heme</keyword>
<keyword evidence="6 16" id="KW-0812">Transmembrane</keyword>
<feature type="transmembrane region" description="Helical" evidence="16">
    <location>
        <begin position="322"/>
        <end position="341"/>
    </location>
</feature>
<accession>A0A1V0FW32</accession>
<gene>
    <name evidence="19" type="primary">cob</name>
</gene>
<keyword evidence="11 15" id="KW-0408">Iron</keyword>
<feature type="binding site" description="axial binding residue" evidence="15">
    <location>
        <position position="185"/>
    </location>
    <ligand>
        <name>heme b</name>
        <dbReference type="ChEBI" id="CHEBI:60344"/>
        <label>b562</label>
    </ligand>
    <ligandPart>
        <name>Fe</name>
        <dbReference type="ChEBI" id="CHEBI:18248"/>
    </ligandPart>
</feature>
<comment type="cofactor">
    <cofactor evidence="16">
        <name>heme b</name>
        <dbReference type="ChEBI" id="CHEBI:60344"/>
    </cofactor>
    <text evidence="16">Binds 2 heme groups non-covalently.</text>
</comment>
<evidence type="ECO:0000256" key="6">
    <source>
        <dbReference type="ARBA" id="ARBA00022692"/>
    </source>
</evidence>
<reference evidence="19" key="1">
    <citation type="submission" date="2016-12" db="EMBL/GenBank/DDBJ databases">
        <title>The complete anotated genome of the lichenized fungas Coccocarpia palmicola.</title>
        <authorList>
            <person name="Streich S.P."/>
            <person name="Keepers K.G."/>
            <person name="Pogoda C.S."/>
            <person name="Lendemer J.C."/>
            <person name="Tripp E.A."/>
            <person name="Kane N.C."/>
        </authorList>
    </citation>
    <scope>NUCLEOTIDE SEQUENCE</scope>
</reference>
<feature type="domain" description="Cytochrome b/b6 N-terminal region profile" evidence="17">
    <location>
        <begin position="1"/>
        <end position="212"/>
    </location>
</feature>
<dbReference type="GO" id="GO:0046872">
    <property type="term" value="F:metal ion binding"/>
    <property type="evidence" value="ECO:0007669"/>
    <property type="project" value="UniProtKB-UniRule"/>
</dbReference>
<keyword evidence="13 16" id="KW-0472">Membrane</keyword>
<sequence length="388" mass="43616">MRIFKSHPLLKLANSYVIDSSQPSNISYAWNYGSLLAFCLFIQIVTGVTLAMHYSPSVLEAFNSVEHIMRDVNYGWLIRYIHSNTASAFFFIVYLHVGRGLYYGSYRSPRTLVWTIGTVILIIMMATAFLGYYVLPFGQMSLWGATVITNLMSAIPWVGQNIVEFLWGGLNSVNNATLNRFFSLHFILPFILAALTLMHLIALHDSAGSGNPLGVSGNYDRLPFAPYYIFKDLITIFIFVLVTTVILFFIPNILGDSENYVMANSMQTPAAIVPEWLLPFYAILRSIPNKLLGVVAMFSAILALAAMPFTDLSRSRGLQFRPLSKANFFLFVANFLILMLLGAKHVESPYIELGQICTTLYFAHFFVTVPFIGMIENSLIELHSDQIK</sequence>
<evidence type="ECO:0000256" key="12">
    <source>
        <dbReference type="ARBA" id="ARBA00023128"/>
    </source>
</evidence>
<comment type="cofactor">
    <cofactor evidence="15">
        <name>heme</name>
        <dbReference type="ChEBI" id="CHEBI:30413"/>
    </cofactor>
    <text evidence="15">Binds 2 heme groups non-covalently.</text>
</comment>
<dbReference type="AlphaFoldDB" id="A0A1V0FW32"/>
<feature type="binding site" description="axial binding residue" evidence="15">
    <location>
        <position position="82"/>
    </location>
    <ligand>
        <name>heme b</name>
        <dbReference type="ChEBI" id="CHEBI:60344"/>
        <label>b562</label>
    </ligand>
    <ligandPart>
        <name>Fe</name>
        <dbReference type="ChEBI" id="CHEBI:18248"/>
    </ligandPart>
</feature>
<comment type="function">
    <text evidence="16">Component of the ubiquinol-cytochrome c reductase complex (complex III or cytochrome b-c1 complex) that is part of the mitochondrial respiratory chain. The b-c1 complex mediates electron transfer from ubiquinol to cytochrome c. Contributes to the generation of a proton gradient across the mitochondrial membrane that is then used for ATP synthesis.</text>
</comment>
<evidence type="ECO:0000256" key="1">
    <source>
        <dbReference type="ARBA" id="ARBA00004448"/>
    </source>
</evidence>
<dbReference type="Pfam" id="PF00032">
    <property type="entry name" value="Cytochrom_B_C"/>
    <property type="match status" value="1"/>
</dbReference>
<comment type="subcellular location">
    <subcellularLocation>
        <location evidence="1">Mitochondrion inner membrane</location>
        <topology evidence="1">Multi-pass membrane protein</topology>
    </subcellularLocation>
</comment>
<dbReference type="InterPro" id="IPR005798">
    <property type="entry name" value="Cyt_b/b6_C"/>
</dbReference>
<dbReference type="RefSeq" id="YP_009355410.1">
    <property type="nucleotide sequence ID" value="NC_034332.1"/>
</dbReference>
<feature type="transmembrane region" description="Helical" evidence="16">
    <location>
        <begin position="76"/>
        <end position="97"/>
    </location>
</feature>
<evidence type="ECO:0000256" key="15">
    <source>
        <dbReference type="PIRSR" id="PIRSR038885-2"/>
    </source>
</evidence>
<dbReference type="PROSITE" id="PS51002">
    <property type="entry name" value="CYTB_NTER"/>
    <property type="match status" value="1"/>
</dbReference>
<dbReference type="InterPro" id="IPR036150">
    <property type="entry name" value="Cyt_b/b6_C_sf"/>
</dbReference>
<evidence type="ECO:0000256" key="4">
    <source>
        <dbReference type="ARBA" id="ARBA00022617"/>
    </source>
</evidence>
<dbReference type="GO" id="GO:0045275">
    <property type="term" value="C:respiratory chain complex III"/>
    <property type="evidence" value="ECO:0007669"/>
    <property type="project" value="InterPro"/>
</dbReference>
<keyword evidence="3 16" id="KW-0813">Transport</keyword>
<keyword evidence="12 16" id="KW-0496">Mitochondrion</keyword>
<evidence type="ECO:0000256" key="2">
    <source>
        <dbReference type="ARBA" id="ARBA00013531"/>
    </source>
</evidence>
<geneLocation type="mitochondrion" evidence="19"/>
<dbReference type="InterPro" id="IPR030689">
    <property type="entry name" value="Cytochrome_b"/>
</dbReference>
<dbReference type="EMBL" id="KY362513">
    <property type="protein sequence ID" value="ARB49951.1"/>
    <property type="molecule type" value="Genomic_DNA"/>
</dbReference>
<protein>
    <recommendedName>
        <fullName evidence="2 16">Cytochrome b</fullName>
    </recommendedName>
</protein>
<evidence type="ECO:0000259" key="17">
    <source>
        <dbReference type="PROSITE" id="PS51002"/>
    </source>
</evidence>
<evidence type="ECO:0000256" key="5">
    <source>
        <dbReference type="ARBA" id="ARBA00022660"/>
    </source>
</evidence>
<dbReference type="SUPFAM" id="SSF81342">
    <property type="entry name" value="Transmembrane di-heme cytochromes"/>
    <property type="match status" value="1"/>
</dbReference>
<evidence type="ECO:0000256" key="10">
    <source>
        <dbReference type="ARBA" id="ARBA00022989"/>
    </source>
</evidence>
<feature type="binding site" description="axial binding residue" evidence="15">
    <location>
        <position position="96"/>
    </location>
    <ligand>
        <name>heme b</name>
        <dbReference type="ChEBI" id="CHEBI:60344"/>
        <label>b566</label>
    </ligand>
    <ligandPart>
        <name>Fe</name>
        <dbReference type="ChEBI" id="CHEBI:18248"/>
    </ligandPart>
</feature>
<feature type="binding site" description="axial binding residue" evidence="15">
    <location>
        <position position="199"/>
    </location>
    <ligand>
        <name>heme b</name>
        <dbReference type="ChEBI" id="CHEBI:60344"/>
        <label>b566</label>
    </ligand>
    <ligandPart>
        <name>Fe</name>
        <dbReference type="ChEBI" id="CHEBI:18248"/>
    </ligandPart>
</feature>
<feature type="transmembrane region" description="Helical" evidence="16">
    <location>
        <begin position="233"/>
        <end position="254"/>
    </location>
</feature>
<evidence type="ECO:0000256" key="16">
    <source>
        <dbReference type="RuleBase" id="RU362117"/>
    </source>
</evidence>
<dbReference type="GO" id="GO:0006122">
    <property type="term" value="P:mitochondrial electron transport, ubiquinol to cytochrome c"/>
    <property type="evidence" value="ECO:0007669"/>
    <property type="project" value="TreeGrafter"/>
</dbReference>
<evidence type="ECO:0000259" key="18">
    <source>
        <dbReference type="PROSITE" id="PS51003"/>
    </source>
</evidence>
<evidence type="ECO:0000256" key="11">
    <source>
        <dbReference type="ARBA" id="ARBA00023004"/>
    </source>
</evidence>
<comment type="similarity">
    <text evidence="16">Belongs to the cytochrome b family.</text>
</comment>
<dbReference type="GO" id="GO:0005743">
    <property type="term" value="C:mitochondrial inner membrane"/>
    <property type="evidence" value="ECO:0007669"/>
    <property type="project" value="UniProtKB-SubCell"/>
</dbReference>
<dbReference type="Gene3D" id="1.20.810.10">
    <property type="entry name" value="Cytochrome Bc1 Complex, Chain C"/>
    <property type="match status" value="1"/>
</dbReference>
<dbReference type="GO" id="GO:0016491">
    <property type="term" value="F:oxidoreductase activity"/>
    <property type="evidence" value="ECO:0007669"/>
    <property type="project" value="UniProtKB-UniRule"/>
</dbReference>
<dbReference type="InterPro" id="IPR048260">
    <property type="entry name" value="Cytochrome_b_C_euk/bac"/>
</dbReference>
<dbReference type="CDD" id="cd00284">
    <property type="entry name" value="Cytochrome_b_N"/>
    <property type="match status" value="1"/>
</dbReference>
<keyword evidence="9 16" id="KW-0249">Electron transport</keyword>
<keyword evidence="10 16" id="KW-1133">Transmembrane helix</keyword>
<dbReference type="InterPro" id="IPR016174">
    <property type="entry name" value="Di-haem_cyt_TM"/>
</dbReference>
<evidence type="ECO:0000313" key="19">
    <source>
        <dbReference type="EMBL" id="ARB49951.1"/>
    </source>
</evidence>
<dbReference type="InterPro" id="IPR027387">
    <property type="entry name" value="Cytb/b6-like_sf"/>
</dbReference>
<evidence type="ECO:0000256" key="7">
    <source>
        <dbReference type="ARBA" id="ARBA00022723"/>
    </source>
</evidence>
<keyword evidence="5 16" id="KW-0679">Respiratory chain</keyword>
<evidence type="ECO:0000256" key="13">
    <source>
        <dbReference type="ARBA" id="ARBA00023136"/>
    </source>
</evidence>
<feature type="transmembrane region" description="Helical" evidence="16">
    <location>
        <begin position="112"/>
        <end position="135"/>
    </location>
</feature>
<proteinExistence type="inferred from homology"/>
<evidence type="ECO:0000256" key="9">
    <source>
        <dbReference type="ARBA" id="ARBA00022982"/>
    </source>
</evidence>
<organism evidence="19">
    <name type="scientific">Coccocarpia palmicola</name>
    <dbReference type="NCBI Taxonomy" id="301477"/>
    <lineage>
        <taxon>Eukaryota</taxon>
        <taxon>Fungi</taxon>
        <taxon>Dikarya</taxon>
        <taxon>Ascomycota</taxon>
        <taxon>Pezizomycotina</taxon>
        <taxon>Lecanoromycetes</taxon>
        <taxon>OSLEUM clade</taxon>
        <taxon>Lecanoromycetidae</taxon>
        <taxon>Peltigerales</taxon>
        <taxon>Collematineae</taxon>
        <taxon>Coccocarpiaceae</taxon>
        <taxon>Coccocarpia</taxon>
    </lineage>
</organism>
<dbReference type="CDD" id="cd00290">
    <property type="entry name" value="cytochrome_b_C"/>
    <property type="match status" value="1"/>
</dbReference>
<evidence type="ECO:0000256" key="8">
    <source>
        <dbReference type="ARBA" id="ARBA00022792"/>
    </source>
</evidence>
<dbReference type="SUPFAM" id="SSF81648">
    <property type="entry name" value="a domain/subunit of cytochrome bc1 complex (Ubiquinol-cytochrome c reductase)"/>
    <property type="match status" value="1"/>
</dbReference>
<feature type="binding site" evidence="14">
    <location>
        <position position="204"/>
    </location>
    <ligand>
        <name>a ubiquinone</name>
        <dbReference type="ChEBI" id="CHEBI:16389"/>
    </ligand>
</feature>
<evidence type="ECO:0000256" key="14">
    <source>
        <dbReference type="PIRSR" id="PIRSR038885-1"/>
    </source>
</evidence>
<feature type="transmembrane region" description="Helical" evidence="16">
    <location>
        <begin position="291"/>
        <end position="310"/>
    </location>
</feature>
<dbReference type="InterPro" id="IPR048259">
    <property type="entry name" value="Cytochrome_b_N_euk/bac"/>
</dbReference>
<dbReference type="Pfam" id="PF00033">
    <property type="entry name" value="Cytochrome_B"/>
    <property type="match status" value="1"/>
</dbReference>
<dbReference type="InterPro" id="IPR005797">
    <property type="entry name" value="Cyt_b/b6_N"/>
</dbReference>
<feature type="transmembrane region" description="Helical" evidence="16">
    <location>
        <begin position="353"/>
        <end position="375"/>
    </location>
</feature>
<feature type="transmembrane region" description="Helical" evidence="16">
    <location>
        <begin position="142"/>
        <end position="162"/>
    </location>
</feature>
<feature type="transmembrane region" description="Helical" evidence="16">
    <location>
        <begin position="182"/>
        <end position="203"/>
    </location>
</feature>